<dbReference type="RefSeq" id="WP_213043685.1">
    <property type="nucleotide sequence ID" value="NZ_CAJNBJ010000018.1"/>
</dbReference>
<evidence type="ECO:0000313" key="3">
    <source>
        <dbReference type="Proteomes" id="UP000675880"/>
    </source>
</evidence>
<dbReference type="Proteomes" id="UP000675880">
    <property type="component" value="Unassembled WGS sequence"/>
</dbReference>
<keyword evidence="3" id="KW-1185">Reference proteome</keyword>
<evidence type="ECO:0000259" key="1">
    <source>
        <dbReference type="Pfam" id="PF07238"/>
    </source>
</evidence>
<sequence length="126" mass="14316">MAPRRYVRTYYRFPLQYPVIFGGAPFVGEGRLTNLSLKGCSVTCDREALCGSEVRVSMLLKNEPPALPVELGTIKWVKGNQFGVEFQRVPVDAQQRLNRLLRLELIEWLEKRHRPSSSSGSASQKH</sequence>
<reference evidence="2 3" key="1">
    <citation type="submission" date="2021-02" db="EMBL/GenBank/DDBJ databases">
        <authorList>
            <person name="Han P."/>
        </authorList>
    </citation>
    <scope>NUCLEOTIDE SEQUENCE [LARGE SCALE GENOMIC DNA]</scope>
    <source>
        <strain evidence="2">Candidatus Nitrospira sp. ZN2</strain>
    </source>
</reference>
<protein>
    <submittedName>
        <fullName evidence="2">PilZ domain-containing protein</fullName>
    </submittedName>
</protein>
<evidence type="ECO:0000313" key="2">
    <source>
        <dbReference type="EMBL" id="CAE6785557.1"/>
    </source>
</evidence>
<organism evidence="2 3">
    <name type="scientific">Nitrospira defluvii</name>
    <dbReference type="NCBI Taxonomy" id="330214"/>
    <lineage>
        <taxon>Bacteria</taxon>
        <taxon>Pseudomonadati</taxon>
        <taxon>Nitrospirota</taxon>
        <taxon>Nitrospiria</taxon>
        <taxon>Nitrospirales</taxon>
        <taxon>Nitrospiraceae</taxon>
        <taxon>Nitrospira</taxon>
    </lineage>
</organism>
<proteinExistence type="predicted"/>
<dbReference type="InterPro" id="IPR009875">
    <property type="entry name" value="PilZ_domain"/>
</dbReference>
<dbReference type="Pfam" id="PF07238">
    <property type="entry name" value="PilZ"/>
    <property type="match status" value="1"/>
</dbReference>
<accession>A0ABM8S2K4</accession>
<comment type="caution">
    <text evidence="2">The sequence shown here is derived from an EMBL/GenBank/DDBJ whole genome shotgun (WGS) entry which is preliminary data.</text>
</comment>
<dbReference type="SUPFAM" id="SSF141371">
    <property type="entry name" value="PilZ domain-like"/>
    <property type="match status" value="1"/>
</dbReference>
<dbReference type="EMBL" id="CAJNBJ010000018">
    <property type="protein sequence ID" value="CAE6785557.1"/>
    <property type="molecule type" value="Genomic_DNA"/>
</dbReference>
<feature type="domain" description="PilZ" evidence="1">
    <location>
        <begin position="4"/>
        <end position="101"/>
    </location>
</feature>
<name>A0ABM8S2K4_9BACT</name>
<gene>
    <name evidence="2" type="ORF">NSPZN2_50091</name>
</gene>
<dbReference type="Gene3D" id="2.40.10.220">
    <property type="entry name" value="predicted glycosyltransferase like domains"/>
    <property type="match status" value="1"/>
</dbReference>